<dbReference type="InterPro" id="IPR014710">
    <property type="entry name" value="RmlC-like_jellyroll"/>
</dbReference>
<organism evidence="10 11">
    <name type="scientific">Maribacter luteus</name>
    <dbReference type="NCBI Taxonomy" id="2594478"/>
    <lineage>
        <taxon>Bacteria</taxon>
        <taxon>Pseudomonadati</taxon>
        <taxon>Bacteroidota</taxon>
        <taxon>Flavobacteriia</taxon>
        <taxon>Flavobacteriales</taxon>
        <taxon>Flavobacteriaceae</taxon>
        <taxon>Maribacter</taxon>
    </lineage>
</organism>
<dbReference type="PANTHER" id="PTHR48111:SF4">
    <property type="entry name" value="DNA-BINDING DUAL TRANSCRIPTIONAL REGULATOR OMPR"/>
    <property type="match status" value="1"/>
</dbReference>
<dbReference type="RefSeq" id="WP_154364463.1">
    <property type="nucleotide sequence ID" value="NZ_WKJH01000002.1"/>
</dbReference>
<dbReference type="Gene3D" id="2.60.120.10">
    <property type="entry name" value="Jelly Rolls"/>
    <property type="match status" value="1"/>
</dbReference>
<dbReference type="SUPFAM" id="SSF51206">
    <property type="entry name" value="cAMP-binding domain-like"/>
    <property type="match status" value="1"/>
</dbReference>
<dbReference type="Gene3D" id="3.40.50.2300">
    <property type="match status" value="1"/>
</dbReference>
<protein>
    <submittedName>
        <fullName evidence="10">Response regulator</fullName>
    </submittedName>
</protein>
<keyword evidence="11" id="KW-1185">Reference proteome</keyword>
<evidence type="ECO:0000313" key="11">
    <source>
        <dbReference type="Proteomes" id="UP000443153"/>
    </source>
</evidence>
<dbReference type="AlphaFoldDB" id="A0A6I2MKE7"/>
<evidence type="ECO:0000256" key="2">
    <source>
        <dbReference type="ARBA" id="ARBA00023012"/>
    </source>
</evidence>
<evidence type="ECO:0000256" key="3">
    <source>
        <dbReference type="ARBA" id="ARBA00023015"/>
    </source>
</evidence>
<keyword evidence="5" id="KW-0804">Transcription</keyword>
<dbReference type="GO" id="GO:0000976">
    <property type="term" value="F:transcription cis-regulatory region binding"/>
    <property type="evidence" value="ECO:0007669"/>
    <property type="project" value="TreeGrafter"/>
</dbReference>
<dbReference type="EMBL" id="WKJH01000002">
    <property type="protein sequence ID" value="MRX63552.1"/>
    <property type="molecule type" value="Genomic_DNA"/>
</dbReference>
<feature type="domain" description="HTH crp-type" evidence="9">
    <location>
        <begin position="275"/>
        <end position="347"/>
    </location>
</feature>
<dbReference type="SMART" id="SM00100">
    <property type="entry name" value="cNMP"/>
    <property type="match status" value="1"/>
</dbReference>
<evidence type="ECO:0000313" key="10">
    <source>
        <dbReference type="EMBL" id="MRX63552.1"/>
    </source>
</evidence>
<dbReference type="PROSITE" id="PS50110">
    <property type="entry name" value="RESPONSE_REGULATORY"/>
    <property type="match status" value="1"/>
</dbReference>
<dbReference type="InterPro" id="IPR012318">
    <property type="entry name" value="HTH_CRP"/>
</dbReference>
<proteinExistence type="predicted"/>
<keyword evidence="4" id="KW-0238">DNA-binding</keyword>
<dbReference type="GO" id="GO:0006355">
    <property type="term" value="P:regulation of DNA-templated transcription"/>
    <property type="evidence" value="ECO:0007669"/>
    <property type="project" value="InterPro"/>
</dbReference>
<keyword evidence="2" id="KW-0902">Two-component regulatory system</keyword>
<dbReference type="SMART" id="SM00448">
    <property type="entry name" value="REC"/>
    <property type="match status" value="1"/>
</dbReference>
<dbReference type="Pfam" id="PF00027">
    <property type="entry name" value="cNMP_binding"/>
    <property type="match status" value="1"/>
</dbReference>
<dbReference type="Pfam" id="PF00072">
    <property type="entry name" value="Response_reg"/>
    <property type="match status" value="1"/>
</dbReference>
<feature type="domain" description="Cyclic nucleotide-binding" evidence="7">
    <location>
        <begin position="149"/>
        <end position="261"/>
    </location>
</feature>
<evidence type="ECO:0000256" key="4">
    <source>
        <dbReference type="ARBA" id="ARBA00023125"/>
    </source>
</evidence>
<name>A0A6I2MKE7_9FLAO</name>
<dbReference type="PANTHER" id="PTHR48111">
    <property type="entry name" value="REGULATOR OF RPOS"/>
    <property type="match status" value="1"/>
</dbReference>
<dbReference type="CDD" id="cd17574">
    <property type="entry name" value="REC_OmpR"/>
    <property type="match status" value="1"/>
</dbReference>
<dbReference type="InterPro" id="IPR036390">
    <property type="entry name" value="WH_DNA-bd_sf"/>
</dbReference>
<dbReference type="GO" id="GO:0000156">
    <property type="term" value="F:phosphorelay response regulator activity"/>
    <property type="evidence" value="ECO:0007669"/>
    <property type="project" value="TreeGrafter"/>
</dbReference>
<evidence type="ECO:0000259" key="9">
    <source>
        <dbReference type="PROSITE" id="PS51063"/>
    </source>
</evidence>
<evidence type="ECO:0000259" key="8">
    <source>
        <dbReference type="PROSITE" id="PS50110"/>
    </source>
</evidence>
<evidence type="ECO:0000256" key="1">
    <source>
        <dbReference type="ARBA" id="ARBA00022553"/>
    </source>
</evidence>
<gene>
    <name evidence="10" type="ORF">GJ691_05160</name>
</gene>
<dbReference type="InterPro" id="IPR039420">
    <property type="entry name" value="WalR-like"/>
</dbReference>
<evidence type="ECO:0000256" key="5">
    <source>
        <dbReference type="ARBA" id="ARBA00023163"/>
    </source>
</evidence>
<sequence length="356" mass="40778">MKKILLIEDNKDVRENTADILELHNFEVLTAENGLTGIEMAKKHLPDLILCDIMMPLKDGYDVLEDLGNTTKTKGIPFIFLTAKSDRTDFRKGMNLGADDYLTKPFEEHELIEAIKTRVRKNDFLRKEFSKNIEGINEFFQEAYNYLNLEHIEKEYRPKLFDKKDFIFREGDGAHTLFFIEKGSVKTYKSTESGKEFVTGIHKVGDFVGQLSLLNPEGTYLETAVAIDNTEAYAIPKSDFIHLINDNKDVSHKFMDIISTNLIEVQDQLVNMAYSTVRQRVAKALLSLHKKGVIKDSYYEGLDIPREDFAGMIGTATETAIRTLSDFREEGLITMGHARRIMLLDKERLQNIADNF</sequence>
<dbReference type="CDD" id="cd00038">
    <property type="entry name" value="CAP_ED"/>
    <property type="match status" value="1"/>
</dbReference>
<dbReference type="SMART" id="SM00419">
    <property type="entry name" value="HTH_CRP"/>
    <property type="match status" value="1"/>
</dbReference>
<dbReference type="SUPFAM" id="SSF46785">
    <property type="entry name" value="Winged helix' DNA-binding domain"/>
    <property type="match status" value="1"/>
</dbReference>
<dbReference type="InterPro" id="IPR000595">
    <property type="entry name" value="cNMP-bd_dom"/>
</dbReference>
<dbReference type="GO" id="GO:0032993">
    <property type="term" value="C:protein-DNA complex"/>
    <property type="evidence" value="ECO:0007669"/>
    <property type="project" value="TreeGrafter"/>
</dbReference>
<accession>A0A6I2MKE7</accession>
<dbReference type="GO" id="GO:0005829">
    <property type="term" value="C:cytosol"/>
    <property type="evidence" value="ECO:0007669"/>
    <property type="project" value="TreeGrafter"/>
</dbReference>
<dbReference type="OrthoDB" id="9127033at2"/>
<comment type="caution">
    <text evidence="10">The sequence shown here is derived from an EMBL/GenBank/DDBJ whole genome shotgun (WGS) entry which is preliminary data.</text>
</comment>
<feature type="domain" description="Response regulatory" evidence="8">
    <location>
        <begin position="3"/>
        <end position="119"/>
    </location>
</feature>
<evidence type="ECO:0000256" key="6">
    <source>
        <dbReference type="PROSITE-ProRule" id="PRU00169"/>
    </source>
</evidence>
<dbReference type="Gene3D" id="1.10.10.10">
    <property type="entry name" value="Winged helix-like DNA-binding domain superfamily/Winged helix DNA-binding domain"/>
    <property type="match status" value="1"/>
</dbReference>
<feature type="modified residue" description="4-aspartylphosphate" evidence="6">
    <location>
        <position position="52"/>
    </location>
</feature>
<dbReference type="InterPro" id="IPR011006">
    <property type="entry name" value="CheY-like_superfamily"/>
</dbReference>
<dbReference type="Proteomes" id="UP000443153">
    <property type="component" value="Unassembled WGS sequence"/>
</dbReference>
<dbReference type="InterPro" id="IPR001789">
    <property type="entry name" value="Sig_transdc_resp-reg_receiver"/>
</dbReference>
<reference evidence="10 11" key="1">
    <citation type="submission" date="2019-11" db="EMBL/GenBank/DDBJ databases">
        <title>Maribacter lutea sp. nov., a marine bacterium isolated from intertidal sand.</title>
        <authorList>
            <person name="Liu A."/>
        </authorList>
    </citation>
    <scope>NUCLEOTIDE SEQUENCE [LARGE SCALE GENOMIC DNA]</scope>
    <source>
        <strain evidence="10 11">RZ05</strain>
    </source>
</reference>
<dbReference type="Pfam" id="PF13545">
    <property type="entry name" value="HTH_Crp_2"/>
    <property type="match status" value="1"/>
</dbReference>
<dbReference type="PROSITE" id="PS50042">
    <property type="entry name" value="CNMP_BINDING_3"/>
    <property type="match status" value="1"/>
</dbReference>
<evidence type="ECO:0000259" key="7">
    <source>
        <dbReference type="PROSITE" id="PS50042"/>
    </source>
</evidence>
<dbReference type="InterPro" id="IPR036388">
    <property type="entry name" value="WH-like_DNA-bd_sf"/>
</dbReference>
<dbReference type="SUPFAM" id="SSF52172">
    <property type="entry name" value="CheY-like"/>
    <property type="match status" value="1"/>
</dbReference>
<dbReference type="InterPro" id="IPR018490">
    <property type="entry name" value="cNMP-bd_dom_sf"/>
</dbReference>
<dbReference type="PROSITE" id="PS51063">
    <property type="entry name" value="HTH_CRP_2"/>
    <property type="match status" value="1"/>
</dbReference>
<keyword evidence="3" id="KW-0805">Transcription regulation</keyword>
<keyword evidence="1 6" id="KW-0597">Phosphoprotein</keyword>